<dbReference type="AlphaFoldDB" id="A0A1B6KZV1"/>
<feature type="chain" id="PRO_5008587031" description="limulus clotting factor C" evidence="11">
    <location>
        <begin position="25"/>
        <end position="321"/>
    </location>
</feature>
<dbReference type="InterPro" id="IPR009003">
    <property type="entry name" value="Peptidase_S1_PA"/>
</dbReference>
<evidence type="ECO:0000256" key="8">
    <source>
        <dbReference type="ARBA" id="ARBA00052079"/>
    </source>
</evidence>
<feature type="domain" description="Peptidase S1" evidence="12">
    <location>
        <begin position="56"/>
        <end position="320"/>
    </location>
</feature>
<dbReference type="PANTHER" id="PTHR24252">
    <property type="entry name" value="ACROSIN-RELATED"/>
    <property type="match status" value="1"/>
</dbReference>
<dbReference type="EMBL" id="GEBQ01022999">
    <property type="protein sequence ID" value="JAT16978.1"/>
    <property type="molecule type" value="Transcribed_RNA"/>
</dbReference>
<name>A0A1B6KZV1_9HEMI</name>
<evidence type="ECO:0000256" key="3">
    <source>
        <dbReference type="ARBA" id="ARBA00022729"/>
    </source>
</evidence>
<gene>
    <name evidence="14" type="ORF">g.33329</name>
    <name evidence="13" type="ORF">g.33332</name>
</gene>
<evidence type="ECO:0000313" key="13">
    <source>
        <dbReference type="EMBL" id="JAT16978.1"/>
    </source>
</evidence>
<evidence type="ECO:0000256" key="6">
    <source>
        <dbReference type="ARBA" id="ARBA00022825"/>
    </source>
</evidence>
<dbReference type="CDD" id="cd00190">
    <property type="entry name" value="Tryp_SPc"/>
    <property type="match status" value="1"/>
</dbReference>
<reference evidence="13" key="1">
    <citation type="submission" date="2015-11" db="EMBL/GenBank/DDBJ databases">
        <title>De novo transcriptome assembly of four potential Pierce s Disease insect vectors from Arizona vineyards.</title>
        <authorList>
            <person name="Tassone E.E."/>
        </authorList>
    </citation>
    <scope>NUCLEOTIDE SEQUENCE</scope>
</reference>
<dbReference type="PROSITE" id="PS00134">
    <property type="entry name" value="TRYPSIN_HIS"/>
    <property type="match status" value="1"/>
</dbReference>
<keyword evidence="7" id="KW-1015">Disulfide bond</keyword>
<dbReference type="InterPro" id="IPR018114">
    <property type="entry name" value="TRYPSIN_HIS"/>
</dbReference>
<dbReference type="GO" id="GO:0006508">
    <property type="term" value="P:proteolysis"/>
    <property type="evidence" value="ECO:0007669"/>
    <property type="project" value="UniProtKB-KW"/>
</dbReference>
<keyword evidence="1" id="KW-0768">Sushi</keyword>
<dbReference type="EMBL" id="GEBQ01022340">
    <property type="protein sequence ID" value="JAT17637.1"/>
    <property type="molecule type" value="Transcribed_RNA"/>
</dbReference>
<dbReference type="InterPro" id="IPR033116">
    <property type="entry name" value="TRYPSIN_SER"/>
</dbReference>
<dbReference type="PROSITE" id="PS50240">
    <property type="entry name" value="TRYPSIN_DOM"/>
    <property type="match status" value="1"/>
</dbReference>
<dbReference type="InterPro" id="IPR001254">
    <property type="entry name" value="Trypsin_dom"/>
</dbReference>
<protein>
    <recommendedName>
        <fullName evidence="9">limulus clotting factor C</fullName>
        <ecNumber evidence="9">3.4.21.84</ecNumber>
    </recommendedName>
</protein>
<evidence type="ECO:0000256" key="7">
    <source>
        <dbReference type="ARBA" id="ARBA00023157"/>
    </source>
</evidence>
<dbReference type="PANTHER" id="PTHR24252:SF7">
    <property type="entry name" value="HYALIN"/>
    <property type="match status" value="1"/>
</dbReference>
<evidence type="ECO:0000256" key="4">
    <source>
        <dbReference type="ARBA" id="ARBA00022801"/>
    </source>
</evidence>
<feature type="signal peptide" evidence="11">
    <location>
        <begin position="1"/>
        <end position="24"/>
    </location>
</feature>
<dbReference type="InterPro" id="IPR001314">
    <property type="entry name" value="Peptidase_S1A"/>
</dbReference>
<keyword evidence="5" id="KW-0353">Hemolymph clotting</keyword>
<dbReference type="InterPro" id="IPR043504">
    <property type="entry name" value="Peptidase_S1_PA_chymotrypsin"/>
</dbReference>
<dbReference type="SMART" id="SM00020">
    <property type="entry name" value="Tryp_SPc"/>
    <property type="match status" value="1"/>
</dbReference>
<evidence type="ECO:0000259" key="12">
    <source>
        <dbReference type="PROSITE" id="PS50240"/>
    </source>
</evidence>
<dbReference type="PRINTS" id="PR00722">
    <property type="entry name" value="CHYMOTRYPSIN"/>
</dbReference>
<evidence type="ECO:0000256" key="5">
    <source>
        <dbReference type="ARBA" id="ARBA00022820"/>
    </source>
</evidence>
<keyword evidence="4 10" id="KW-0378">Hydrolase</keyword>
<dbReference type="PROSITE" id="PS00135">
    <property type="entry name" value="TRYPSIN_SER"/>
    <property type="match status" value="1"/>
</dbReference>
<dbReference type="Pfam" id="PF00089">
    <property type="entry name" value="Trypsin"/>
    <property type="match status" value="1"/>
</dbReference>
<dbReference type="GO" id="GO:0042381">
    <property type="term" value="P:hemolymph coagulation"/>
    <property type="evidence" value="ECO:0007669"/>
    <property type="project" value="UniProtKB-KW"/>
</dbReference>
<sequence length="321" mass="35549">MDSNYQGILIVISSLLIFCSCQLGQDENLRQNLNKIRKLPTLETCGQSSSLFETKIINGRPADLGAYPWMALIGYKLGQSQEDPPRWLCAGSLITDQYILTAAHCLDPGVLGSNRQWTPTTIRLGELDLDPDVVDGASPIDIDIENVVYHKNYNNDLKINDIGLIRLKTKVTFSELVRPICLPPPEFQTNMFVGYSPIVAGWGKTLEKDTRTSTRLQEAEVQITELDECRRNITSTSSLSSATIDNKVLCAGSPGTDSCQGDSGGPLMFYRRIRNLPKNVSGNIFLMGIVSYGYGCARSGYPGVYTRVTEYMSWVIDNLDI</sequence>
<evidence type="ECO:0000256" key="9">
    <source>
        <dbReference type="ARBA" id="ARBA00066707"/>
    </source>
</evidence>
<dbReference type="EC" id="3.4.21.84" evidence="9"/>
<comment type="catalytic activity">
    <reaction evidence="8">
        <text>Selective cleavage of 103-Arg-|-Ser-104 and 124-Ile-|-Ile-125 bonds in Limulus clotting factor B to form activated factor B. Cleavage of -Pro-Arg-|-Xaa- bonds in synthetic substrates.</text>
        <dbReference type="EC" id="3.4.21.84"/>
    </reaction>
</comment>
<evidence type="ECO:0000256" key="2">
    <source>
        <dbReference type="ARBA" id="ARBA00022670"/>
    </source>
</evidence>
<organism evidence="13">
    <name type="scientific">Graphocephala atropunctata</name>
    <dbReference type="NCBI Taxonomy" id="36148"/>
    <lineage>
        <taxon>Eukaryota</taxon>
        <taxon>Metazoa</taxon>
        <taxon>Ecdysozoa</taxon>
        <taxon>Arthropoda</taxon>
        <taxon>Hexapoda</taxon>
        <taxon>Insecta</taxon>
        <taxon>Pterygota</taxon>
        <taxon>Neoptera</taxon>
        <taxon>Paraneoptera</taxon>
        <taxon>Hemiptera</taxon>
        <taxon>Auchenorrhyncha</taxon>
        <taxon>Membracoidea</taxon>
        <taxon>Cicadellidae</taxon>
        <taxon>Cicadellinae</taxon>
        <taxon>Cicadellini</taxon>
        <taxon>Graphocephala</taxon>
    </lineage>
</organism>
<dbReference type="Gene3D" id="2.40.10.10">
    <property type="entry name" value="Trypsin-like serine proteases"/>
    <property type="match status" value="1"/>
</dbReference>
<evidence type="ECO:0000256" key="1">
    <source>
        <dbReference type="ARBA" id="ARBA00022659"/>
    </source>
</evidence>
<dbReference type="GO" id="GO:0004252">
    <property type="term" value="F:serine-type endopeptidase activity"/>
    <property type="evidence" value="ECO:0007669"/>
    <property type="project" value="InterPro"/>
</dbReference>
<dbReference type="FunFam" id="2.40.10.10:FF:000120">
    <property type="entry name" value="Putative serine protease"/>
    <property type="match status" value="1"/>
</dbReference>
<keyword evidence="6 10" id="KW-0720">Serine protease</keyword>
<accession>A0A1B6KZV1</accession>
<proteinExistence type="predicted"/>
<keyword evidence="2 10" id="KW-0645">Protease</keyword>
<evidence type="ECO:0000313" key="14">
    <source>
        <dbReference type="EMBL" id="JAT17637.1"/>
    </source>
</evidence>
<dbReference type="SUPFAM" id="SSF50494">
    <property type="entry name" value="Trypsin-like serine proteases"/>
    <property type="match status" value="1"/>
</dbReference>
<evidence type="ECO:0000256" key="11">
    <source>
        <dbReference type="SAM" id="SignalP"/>
    </source>
</evidence>
<evidence type="ECO:0000256" key="10">
    <source>
        <dbReference type="RuleBase" id="RU363034"/>
    </source>
</evidence>
<keyword evidence="3 11" id="KW-0732">Signal</keyword>